<dbReference type="Pfam" id="PF00072">
    <property type="entry name" value="Response_reg"/>
    <property type="match status" value="1"/>
</dbReference>
<dbReference type="CDD" id="cd00383">
    <property type="entry name" value="trans_reg_C"/>
    <property type="match status" value="1"/>
</dbReference>
<dbReference type="InterPro" id="IPR011006">
    <property type="entry name" value="CheY-like_superfamily"/>
</dbReference>
<dbReference type="Pfam" id="PF00486">
    <property type="entry name" value="Trans_reg_C"/>
    <property type="match status" value="1"/>
</dbReference>
<dbReference type="EMBL" id="JAURUO010000010">
    <property type="protein sequence ID" value="MDP9729082.1"/>
    <property type="molecule type" value="Genomic_DNA"/>
</dbReference>
<evidence type="ECO:0000256" key="2">
    <source>
        <dbReference type="ARBA" id="ARBA00023012"/>
    </source>
</evidence>
<keyword evidence="11" id="KW-1185">Reference proteome</keyword>
<evidence type="ECO:0000313" key="11">
    <source>
        <dbReference type="Proteomes" id="UP001229209"/>
    </source>
</evidence>
<dbReference type="PANTHER" id="PTHR48111">
    <property type="entry name" value="REGULATOR OF RPOS"/>
    <property type="match status" value="1"/>
</dbReference>
<organism evidence="10 11">
    <name type="scientific">Alicyclobacillus tolerans</name>
    <dbReference type="NCBI Taxonomy" id="90970"/>
    <lineage>
        <taxon>Bacteria</taxon>
        <taxon>Bacillati</taxon>
        <taxon>Bacillota</taxon>
        <taxon>Bacilli</taxon>
        <taxon>Bacillales</taxon>
        <taxon>Alicyclobacillaceae</taxon>
        <taxon>Alicyclobacillus</taxon>
    </lineage>
</organism>
<evidence type="ECO:0000256" key="7">
    <source>
        <dbReference type="PROSITE-ProRule" id="PRU01091"/>
    </source>
</evidence>
<evidence type="ECO:0000256" key="6">
    <source>
        <dbReference type="PROSITE-ProRule" id="PRU00169"/>
    </source>
</evidence>
<dbReference type="InterPro" id="IPR039420">
    <property type="entry name" value="WalR-like"/>
</dbReference>
<dbReference type="Proteomes" id="UP001229209">
    <property type="component" value="Unassembled WGS sequence"/>
</dbReference>
<gene>
    <name evidence="10" type="ORF">J2S04_002045</name>
</gene>
<dbReference type="SMART" id="SM00448">
    <property type="entry name" value="REC"/>
    <property type="match status" value="1"/>
</dbReference>
<name>A0ABT9LXS9_9BACL</name>
<keyword evidence="2" id="KW-0902">Two-component regulatory system</keyword>
<dbReference type="RefSeq" id="WP_306954786.1">
    <property type="nucleotide sequence ID" value="NZ_JAURUO010000010.1"/>
</dbReference>
<proteinExistence type="predicted"/>
<feature type="modified residue" description="4-aspartylphosphate" evidence="6">
    <location>
        <position position="52"/>
    </location>
</feature>
<protein>
    <submittedName>
        <fullName evidence="10">Two-component system response regulator ArlR</fullName>
    </submittedName>
</protein>
<keyword evidence="5" id="KW-0804">Transcription</keyword>
<sequence>MQRILLVEDETGLVEFLRIELELQGYHLYVATTGAAGLRIFEEHSVDLILLDRMLPDMNGLEVCRKIREKSDVPVIFLTARGAVEDRVQGLDSGADDYLIKPFAIEELIARIRALTRRKEKFLASEPTGNIQFADVVIDPLRRKVYKDGQLVELTARELDLLLFLWERRGAVISRSELLKQVWGFETPVDTNVVDVYIGYVRQKLDPDKLYIRTVRGLGYMLRSDTP</sequence>
<accession>A0ABT9LXS9</accession>
<comment type="caution">
    <text evidence="10">The sequence shown here is derived from an EMBL/GenBank/DDBJ whole genome shotgun (WGS) entry which is preliminary data.</text>
</comment>
<dbReference type="InterPro" id="IPR001867">
    <property type="entry name" value="OmpR/PhoB-type_DNA-bd"/>
</dbReference>
<feature type="domain" description="OmpR/PhoB-type" evidence="9">
    <location>
        <begin position="128"/>
        <end position="224"/>
    </location>
</feature>
<feature type="domain" description="Response regulatory" evidence="8">
    <location>
        <begin position="3"/>
        <end position="116"/>
    </location>
</feature>
<dbReference type="SUPFAM" id="SSF52172">
    <property type="entry name" value="CheY-like"/>
    <property type="match status" value="1"/>
</dbReference>
<dbReference type="Gene3D" id="1.10.10.10">
    <property type="entry name" value="Winged helix-like DNA-binding domain superfamily/Winged helix DNA-binding domain"/>
    <property type="match status" value="1"/>
</dbReference>
<dbReference type="InterPro" id="IPR036388">
    <property type="entry name" value="WH-like_DNA-bd_sf"/>
</dbReference>
<dbReference type="PANTHER" id="PTHR48111:SF22">
    <property type="entry name" value="REGULATOR OF RPOS"/>
    <property type="match status" value="1"/>
</dbReference>
<evidence type="ECO:0000313" key="10">
    <source>
        <dbReference type="EMBL" id="MDP9729082.1"/>
    </source>
</evidence>
<dbReference type="PROSITE" id="PS50110">
    <property type="entry name" value="RESPONSE_REGULATORY"/>
    <property type="match status" value="1"/>
</dbReference>
<evidence type="ECO:0000256" key="3">
    <source>
        <dbReference type="ARBA" id="ARBA00023015"/>
    </source>
</evidence>
<keyword evidence="1 6" id="KW-0597">Phosphoprotein</keyword>
<keyword evidence="4 7" id="KW-0238">DNA-binding</keyword>
<dbReference type="CDD" id="cd17574">
    <property type="entry name" value="REC_OmpR"/>
    <property type="match status" value="1"/>
</dbReference>
<dbReference type="InterPro" id="IPR001789">
    <property type="entry name" value="Sig_transdc_resp-reg_receiver"/>
</dbReference>
<evidence type="ECO:0000256" key="4">
    <source>
        <dbReference type="ARBA" id="ARBA00023125"/>
    </source>
</evidence>
<evidence type="ECO:0000259" key="9">
    <source>
        <dbReference type="PROSITE" id="PS51755"/>
    </source>
</evidence>
<evidence type="ECO:0000259" key="8">
    <source>
        <dbReference type="PROSITE" id="PS50110"/>
    </source>
</evidence>
<reference evidence="10 11" key="1">
    <citation type="submission" date="2023-07" db="EMBL/GenBank/DDBJ databases">
        <title>Genomic Encyclopedia of Type Strains, Phase IV (KMG-IV): sequencing the most valuable type-strain genomes for metagenomic binning, comparative biology and taxonomic classification.</title>
        <authorList>
            <person name="Goeker M."/>
        </authorList>
    </citation>
    <scope>NUCLEOTIDE SEQUENCE [LARGE SCALE GENOMIC DNA]</scope>
    <source>
        <strain evidence="10 11">DSM 25924</strain>
    </source>
</reference>
<evidence type="ECO:0000256" key="5">
    <source>
        <dbReference type="ARBA" id="ARBA00023163"/>
    </source>
</evidence>
<dbReference type="PROSITE" id="PS51755">
    <property type="entry name" value="OMPR_PHOB"/>
    <property type="match status" value="1"/>
</dbReference>
<dbReference type="SMART" id="SM00862">
    <property type="entry name" value="Trans_reg_C"/>
    <property type="match status" value="1"/>
</dbReference>
<dbReference type="Gene3D" id="3.40.50.2300">
    <property type="match status" value="1"/>
</dbReference>
<dbReference type="Gene3D" id="6.10.250.690">
    <property type="match status" value="1"/>
</dbReference>
<feature type="DNA-binding region" description="OmpR/PhoB-type" evidence="7">
    <location>
        <begin position="128"/>
        <end position="224"/>
    </location>
</feature>
<keyword evidence="3" id="KW-0805">Transcription regulation</keyword>
<evidence type="ECO:0000256" key="1">
    <source>
        <dbReference type="ARBA" id="ARBA00022553"/>
    </source>
</evidence>